<dbReference type="Gene3D" id="3.30.450.20">
    <property type="entry name" value="PAS domain"/>
    <property type="match status" value="1"/>
</dbReference>
<feature type="domain" description="VWFA" evidence="8">
    <location>
        <begin position="269"/>
        <end position="448"/>
    </location>
</feature>
<evidence type="ECO:0000256" key="7">
    <source>
        <dbReference type="SAM" id="SignalP"/>
    </source>
</evidence>
<dbReference type="SMART" id="SM00327">
    <property type="entry name" value="VWA"/>
    <property type="match status" value="1"/>
</dbReference>
<dbReference type="InterPro" id="IPR033479">
    <property type="entry name" value="dCache_1"/>
</dbReference>
<keyword evidence="7" id="KW-0732">Signal</keyword>
<evidence type="ECO:0000256" key="6">
    <source>
        <dbReference type="SAM" id="Phobius"/>
    </source>
</evidence>
<dbReference type="InterPro" id="IPR051173">
    <property type="entry name" value="Ca_channel_alpha-2/delta"/>
</dbReference>
<evidence type="ECO:0000259" key="8">
    <source>
        <dbReference type="PROSITE" id="PS50234"/>
    </source>
</evidence>
<dbReference type="InterPro" id="IPR036465">
    <property type="entry name" value="vWFA_dom_sf"/>
</dbReference>
<reference evidence="9" key="1">
    <citation type="submission" date="2023-03" db="EMBL/GenBank/DDBJ databases">
        <authorList>
            <person name="Steffen K."/>
            <person name="Cardenas P."/>
        </authorList>
    </citation>
    <scope>NUCLEOTIDE SEQUENCE</scope>
</reference>
<evidence type="ECO:0000256" key="2">
    <source>
        <dbReference type="ARBA" id="ARBA00022475"/>
    </source>
</evidence>
<evidence type="ECO:0000313" key="9">
    <source>
        <dbReference type="EMBL" id="CAI8008698.1"/>
    </source>
</evidence>
<dbReference type="GO" id="GO:0005891">
    <property type="term" value="C:voltage-gated calcium channel complex"/>
    <property type="evidence" value="ECO:0007669"/>
    <property type="project" value="TreeGrafter"/>
</dbReference>
<evidence type="ECO:0000256" key="4">
    <source>
        <dbReference type="ARBA" id="ARBA00022989"/>
    </source>
</evidence>
<keyword evidence="10" id="KW-1185">Reference proteome</keyword>
<dbReference type="Pfam" id="PF02743">
    <property type="entry name" value="dCache_1"/>
    <property type="match status" value="1"/>
</dbReference>
<comment type="caution">
    <text evidence="9">The sequence shown here is derived from an EMBL/GenBank/DDBJ whole genome shotgun (WGS) entry which is preliminary data.</text>
</comment>
<gene>
    <name evidence="9" type="ORF">GBAR_LOCUS5939</name>
</gene>
<dbReference type="Pfam" id="PF00092">
    <property type="entry name" value="VWA"/>
    <property type="match status" value="1"/>
</dbReference>
<dbReference type="InterPro" id="IPR002035">
    <property type="entry name" value="VWF_A"/>
</dbReference>
<organism evidence="9 10">
    <name type="scientific">Geodia barretti</name>
    <name type="common">Barrett's horny sponge</name>
    <dbReference type="NCBI Taxonomy" id="519541"/>
    <lineage>
        <taxon>Eukaryota</taxon>
        <taxon>Metazoa</taxon>
        <taxon>Porifera</taxon>
        <taxon>Demospongiae</taxon>
        <taxon>Heteroscleromorpha</taxon>
        <taxon>Tetractinellida</taxon>
        <taxon>Astrophorina</taxon>
        <taxon>Geodiidae</taxon>
        <taxon>Geodia</taxon>
    </lineage>
</organism>
<dbReference type="PROSITE" id="PS50234">
    <property type="entry name" value="VWFA"/>
    <property type="match status" value="1"/>
</dbReference>
<evidence type="ECO:0000256" key="3">
    <source>
        <dbReference type="ARBA" id="ARBA00022692"/>
    </source>
</evidence>
<evidence type="ECO:0000256" key="1">
    <source>
        <dbReference type="ARBA" id="ARBA00004651"/>
    </source>
</evidence>
<dbReference type="PANTHER" id="PTHR10166">
    <property type="entry name" value="VOLTAGE-DEPENDENT CALCIUM CHANNEL SUBUNIT ALPHA-2/DELTA-RELATED"/>
    <property type="match status" value="1"/>
</dbReference>
<keyword evidence="5 6" id="KW-0472">Membrane</keyword>
<name>A0AA35RC25_GEOBA</name>
<dbReference type="AlphaFoldDB" id="A0AA35RC25"/>
<dbReference type="GO" id="GO:0005245">
    <property type="term" value="F:voltage-gated calcium channel activity"/>
    <property type="evidence" value="ECO:0007669"/>
    <property type="project" value="TreeGrafter"/>
</dbReference>
<accession>A0AA35RC25</accession>
<keyword evidence="2" id="KW-1003">Cell membrane</keyword>
<dbReference type="SUPFAM" id="SSF53300">
    <property type="entry name" value="vWA-like"/>
    <property type="match status" value="1"/>
</dbReference>
<feature type="chain" id="PRO_5041432508" evidence="7">
    <location>
        <begin position="18"/>
        <end position="929"/>
    </location>
</feature>
<keyword evidence="4 6" id="KW-1133">Transmembrane helix</keyword>
<protein>
    <submittedName>
        <fullName evidence="9">Voltage-dependent calcium channel subunit alpha-2/delta-2</fullName>
    </submittedName>
</protein>
<evidence type="ECO:0000313" key="10">
    <source>
        <dbReference type="Proteomes" id="UP001174909"/>
    </source>
</evidence>
<keyword evidence="3 6" id="KW-0812">Transmembrane</keyword>
<dbReference type="PANTHER" id="PTHR10166:SF37">
    <property type="entry name" value="STOLID, ISOFORM H"/>
    <property type="match status" value="1"/>
</dbReference>
<feature type="transmembrane region" description="Helical" evidence="6">
    <location>
        <begin position="902"/>
        <end position="920"/>
    </location>
</feature>
<sequence>MIKLVFLVFLALSLSEGDSEGASADRLQELAEELSGLVWQKWSNFSLSIYLEAQQNLSSEAVEEVNGSVIAEEVATNLSDSLSRFRHFLNETASFAESLYSNHRNQNCCSSVCQYGTEYSQDLCSMACNRSSIRYTSSGRGFGIGMETGWNGTRQCVMGSWGHQTCTPPGDEEEAAVHIPRDVHEEDPDVLCFVQWTEELSRHFTSTHSFLPYSDLTQYIGTDSRLLRFYPPFDWSALSQCNRCPLSLQDTFELGRRPWYTNTVTGDKFIVVLLDVSGSMAGFQSLLAKTTISQLLRALTSNDYFLIIQVGEGERTKNVGCFSEKTRATPENVLVASQDIMLLPDTNNVGRAHFSQPLQDYLRLLGNSTECHRVLIVFSDGEKETPLPVDLVRANNKDLEVQIFSFLVGGGPDDANMKIVSCQNRGRMGKIREYFDIIPAVLLITDSLALPTSRHIHYTLYRGISGSYELAMGLPLWKSSTNETFGIVGFDIPYQQLLTDALQKYRIGASGYAFVVDNNGELVSHPAISEQFVQSLSDDSLLSLDMDYFEFPLSSTQWAELRETILTGGHGQSSIATWALVERREVKYVLRNTTYSFAPISDTPFMVVVVTPTDLWVSDSEPQMSEVIFSPLGGRGQCESGRSHQCQGLQSVEGKARSSLSHLTVLLSGSICGNDSSVVLLRSLDVEGHPVGVVSNTLFPEEMEELLMKVADLEDEEIFLLDESANIIASYPYHQRGWFPAMYPEGVLERSYEIGRMLGFEPRTREGGRSGLCESGEEWEWGCEDSGCDAVKLFMREIKVFQLRGEEEGHHGNVSCSDGNLDYVIIRVPNTSLTIVTLSGSCLRGNNTGCYEDPIRYSCLPCQCRSSLLEERFRAARTDSYTSSCPTMTSFCSAGQRPHPSLPISIATSIFISALIFTWFSTSLKIFTA</sequence>
<proteinExistence type="predicted"/>
<dbReference type="CDD" id="cd18774">
    <property type="entry name" value="PDC2_HK_sensor"/>
    <property type="match status" value="1"/>
</dbReference>
<evidence type="ECO:0000256" key="5">
    <source>
        <dbReference type="ARBA" id="ARBA00023136"/>
    </source>
</evidence>
<comment type="subcellular location">
    <subcellularLocation>
        <location evidence="1">Cell membrane</location>
        <topology evidence="1">Multi-pass membrane protein</topology>
    </subcellularLocation>
</comment>
<dbReference type="EMBL" id="CASHTH010000888">
    <property type="protein sequence ID" value="CAI8008698.1"/>
    <property type="molecule type" value="Genomic_DNA"/>
</dbReference>
<dbReference type="Gene3D" id="3.40.50.410">
    <property type="entry name" value="von Willebrand factor, type A domain"/>
    <property type="match status" value="1"/>
</dbReference>
<feature type="signal peptide" evidence="7">
    <location>
        <begin position="1"/>
        <end position="17"/>
    </location>
</feature>
<dbReference type="Proteomes" id="UP001174909">
    <property type="component" value="Unassembled WGS sequence"/>
</dbReference>